<proteinExistence type="predicted"/>
<organism evidence="2 3">
    <name type="scientific">Streptomyces lacrimifluminis</name>
    <dbReference type="NCBI Taxonomy" id="1500077"/>
    <lineage>
        <taxon>Bacteria</taxon>
        <taxon>Bacillati</taxon>
        <taxon>Actinomycetota</taxon>
        <taxon>Actinomycetes</taxon>
        <taxon>Kitasatosporales</taxon>
        <taxon>Streptomycetaceae</taxon>
        <taxon>Streptomyces</taxon>
    </lineage>
</organism>
<keyword evidence="3" id="KW-1185">Reference proteome</keyword>
<dbReference type="EMBL" id="BMMU01000023">
    <property type="protein sequence ID" value="GGJ53564.1"/>
    <property type="molecule type" value="Genomic_DNA"/>
</dbReference>
<evidence type="ECO:0000313" key="3">
    <source>
        <dbReference type="Proteomes" id="UP000625682"/>
    </source>
</evidence>
<feature type="compositionally biased region" description="Gly residues" evidence="1">
    <location>
        <begin position="1"/>
        <end position="10"/>
    </location>
</feature>
<protein>
    <submittedName>
        <fullName evidence="2">Uncharacterized protein</fullName>
    </submittedName>
</protein>
<sequence length="99" mass="10813">MPWAGPGGSSKCGTERRHVGKRGAMTEHIPDNEMGSTSIQVGDTDQVVALIEEMRAMVVRLSRETRELREEVAQLRTTASAAELSSVPRPRAAVPDDQR</sequence>
<feature type="region of interest" description="Disordered" evidence="1">
    <location>
        <begin position="76"/>
        <end position="99"/>
    </location>
</feature>
<name>A0A917P244_9ACTN</name>
<feature type="region of interest" description="Disordered" evidence="1">
    <location>
        <begin position="1"/>
        <end position="38"/>
    </location>
</feature>
<dbReference type="Proteomes" id="UP000625682">
    <property type="component" value="Unassembled WGS sequence"/>
</dbReference>
<evidence type="ECO:0000256" key="1">
    <source>
        <dbReference type="SAM" id="MobiDB-lite"/>
    </source>
</evidence>
<evidence type="ECO:0000313" key="2">
    <source>
        <dbReference type="EMBL" id="GGJ53564.1"/>
    </source>
</evidence>
<gene>
    <name evidence="2" type="ORF">GCM10012282_58300</name>
</gene>
<reference evidence="2" key="1">
    <citation type="journal article" date="2014" name="Int. J. Syst. Evol. Microbiol.">
        <title>Complete genome sequence of Corynebacterium casei LMG S-19264T (=DSM 44701T), isolated from a smear-ripened cheese.</title>
        <authorList>
            <consortium name="US DOE Joint Genome Institute (JGI-PGF)"/>
            <person name="Walter F."/>
            <person name="Albersmeier A."/>
            <person name="Kalinowski J."/>
            <person name="Ruckert C."/>
        </authorList>
    </citation>
    <scope>NUCLEOTIDE SEQUENCE</scope>
    <source>
        <strain evidence="2">CGMCC 4.7272</strain>
    </source>
</reference>
<accession>A0A917P244</accession>
<comment type="caution">
    <text evidence="2">The sequence shown here is derived from an EMBL/GenBank/DDBJ whole genome shotgun (WGS) entry which is preliminary data.</text>
</comment>
<reference evidence="2" key="2">
    <citation type="submission" date="2020-09" db="EMBL/GenBank/DDBJ databases">
        <authorList>
            <person name="Sun Q."/>
            <person name="Zhou Y."/>
        </authorList>
    </citation>
    <scope>NUCLEOTIDE SEQUENCE</scope>
    <source>
        <strain evidence="2">CGMCC 4.7272</strain>
    </source>
</reference>
<dbReference type="AlphaFoldDB" id="A0A917P244"/>